<dbReference type="EMBL" id="SNAA01000004">
    <property type="protein sequence ID" value="TDL81499.1"/>
    <property type="molecule type" value="Genomic_DNA"/>
</dbReference>
<evidence type="ECO:0000313" key="3">
    <source>
        <dbReference type="Proteomes" id="UP000295701"/>
    </source>
</evidence>
<dbReference type="RefSeq" id="WP_133395987.1">
    <property type="nucleotide sequence ID" value="NZ_SNAA01000004.1"/>
</dbReference>
<name>A0A4V3BA48_9RHOB</name>
<evidence type="ECO:0008006" key="4">
    <source>
        <dbReference type="Google" id="ProtNLM"/>
    </source>
</evidence>
<dbReference type="InterPro" id="IPR027417">
    <property type="entry name" value="P-loop_NTPase"/>
</dbReference>
<accession>A0A4V3BA48</accession>
<evidence type="ECO:0000256" key="1">
    <source>
        <dbReference type="SAM" id="MobiDB-lite"/>
    </source>
</evidence>
<comment type="caution">
    <text evidence="2">The sequence shown here is derived from an EMBL/GenBank/DDBJ whole genome shotgun (WGS) entry which is preliminary data.</text>
</comment>
<dbReference type="OrthoDB" id="9800698at2"/>
<protein>
    <recommendedName>
        <fullName evidence="4">Sulfotransferase family protein</fullName>
    </recommendedName>
</protein>
<gene>
    <name evidence="2" type="ORF">E2L08_05105</name>
</gene>
<keyword evidence="3" id="KW-1185">Reference proteome</keyword>
<reference evidence="2 3" key="1">
    <citation type="submission" date="2019-03" db="EMBL/GenBank/DDBJ databases">
        <title>Primorskyibacter sp. SS33 isolated from sediments.</title>
        <authorList>
            <person name="Xunke S."/>
        </authorList>
    </citation>
    <scope>NUCLEOTIDE SEQUENCE [LARGE SCALE GENOMIC DNA]</scope>
    <source>
        <strain evidence="2 3">SS33</strain>
    </source>
</reference>
<evidence type="ECO:0000313" key="2">
    <source>
        <dbReference type="EMBL" id="TDL81499.1"/>
    </source>
</evidence>
<feature type="region of interest" description="Disordered" evidence="1">
    <location>
        <begin position="1"/>
        <end position="40"/>
    </location>
</feature>
<dbReference type="AlphaFoldDB" id="A0A4V3BA48"/>
<dbReference type="Gene3D" id="3.40.50.300">
    <property type="entry name" value="P-loop containing nucleotide triphosphate hydrolases"/>
    <property type="match status" value="1"/>
</dbReference>
<dbReference type="Proteomes" id="UP000295701">
    <property type="component" value="Unassembled WGS sequence"/>
</dbReference>
<dbReference type="SUPFAM" id="SSF52540">
    <property type="entry name" value="P-loop containing nucleoside triphosphate hydrolases"/>
    <property type="match status" value="1"/>
</dbReference>
<proteinExistence type="predicted"/>
<sequence>MDGASRSAIGAEDRSALLAPGPVRPGAHAVADRPAPGDRSFIEPGHLVPGDAAEPITGGSVYALDAFRGAAILCDIGYDRLAGRPFAYAVQSAEAQRIEMRPLDTLAPPAARQVIALFSIGRCGSTLLGQALTAAGAVVLSELDAFTALGPLSRRWPSDESVQDRLAAIATALTGHVARHAPEGPLVLKFRSQAMQAAPAICGTGLRPILLTRDFEGWAASNARHFPTDPLPGRIDALSHGLNAMARIGPALEMLTFRALLDDPVAAVETCLGAPVPAGRHAAIRACLDRHSQAGTDLETPRARAGDADIAAAARLWSDTADRDALARLGLGSDLVPTPPS</sequence>
<organism evidence="2 3">
    <name type="scientific">Palleronia sediminis</name>
    <dbReference type="NCBI Taxonomy" id="2547833"/>
    <lineage>
        <taxon>Bacteria</taxon>
        <taxon>Pseudomonadati</taxon>
        <taxon>Pseudomonadota</taxon>
        <taxon>Alphaproteobacteria</taxon>
        <taxon>Rhodobacterales</taxon>
        <taxon>Roseobacteraceae</taxon>
        <taxon>Palleronia</taxon>
    </lineage>
</organism>